<dbReference type="EMBL" id="CASHSV030000409">
    <property type="protein sequence ID" value="CAJ2662514.1"/>
    <property type="molecule type" value="Genomic_DNA"/>
</dbReference>
<gene>
    <name evidence="1" type="ORF">MILVUS5_LOCUS28087</name>
</gene>
<evidence type="ECO:0000313" key="2">
    <source>
        <dbReference type="Proteomes" id="UP001177021"/>
    </source>
</evidence>
<organism evidence="1 2">
    <name type="scientific">Trifolium pratense</name>
    <name type="common">Red clover</name>
    <dbReference type="NCBI Taxonomy" id="57577"/>
    <lineage>
        <taxon>Eukaryota</taxon>
        <taxon>Viridiplantae</taxon>
        <taxon>Streptophyta</taxon>
        <taxon>Embryophyta</taxon>
        <taxon>Tracheophyta</taxon>
        <taxon>Spermatophyta</taxon>
        <taxon>Magnoliopsida</taxon>
        <taxon>eudicotyledons</taxon>
        <taxon>Gunneridae</taxon>
        <taxon>Pentapetalae</taxon>
        <taxon>rosids</taxon>
        <taxon>fabids</taxon>
        <taxon>Fabales</taxon>
        <taxon>Fabaceae</taxon>
        <taxon>Papilionoideae</taxon>
        <taxon>50 kb inversion clade</taxon>
        <taxon>NPAAA clade</taxon>
        <taxon>Hologalegina</taxon>
        <taxon>IRL clade</taxon>
        <taxon>Trifolieae</taxon>
        <taxon>Trifolium</taxon>
    </lineage>
</organism>
<dbReference type="Proteomes" id="UP001177021">
    <property type="component" value="Unassembled WGS sequence"/>
</dbReference>
<evidence type="ECO:0000313" key="1">
    <source>
        <dbReference type="EMBL" id="CAJ2662514.1"/>
    </source>
</evidence>
<accession>A0ACB0L1V8</accession>
<protein>
    <submittedName>
        <fullName evidence="1">Uncharacterized protein</fullName>
    </submittedName>
</protein>
<proteinExistence type="predicted"/>
<sequence length="109" mass="12167">MVATRNFYMVAMIQPASILLGLSLHQLKSSTKHKMTASKPTESEHRFGSAHRFHLSVKKESHQFLNAIPSRLSNSFSHPPSRPCPSQSQPPPPPPPPMREWPSERFAGG</sequence>
<name>A0ACB0L1V8_TRIPR</name>
<reference evidence="1" key="1">
    <citation type="submission" date="2023-10" db="EMBL/GenBank/DDBJ databases">
        <authorList>
            <person name="Rodriguez Cubillos JULIANA M."/>
            <person name="De Vega J."/>
        </authorList>
    </citation>
    <scope>NUCLEOTIDE SEQUENCE</scope>
</reference>
<keyword evidence="2" id="KW-1185">Reference proteome</keyword>
<comment type="caution">
    <text evidence="1">The sequence shown here is derived from an EMBL/GenBank/DDBJ whole genome shotgun (WGS) entry which is preliminary data.</text>
</comment>